<organism evidence="1 2">
    <name type="scientific">Rotaria magnacalcarata</name>
    <dbReference type="NCBI Taxonomy" id="392030"/>
    <lineage>
        <taxon>Eukaryota</taxon>
        <taxon>Metazoa</taxon>
        <taxon>Spiralia</taxon>
        <taxon>Gnathifera</taxon>
        <taxon>Rotifera</taxon>
        <taxon>Eurotatoria</taxon>
        <taxon>Bdelloidea</taxon>
        <taxon>Philodinida</taxon>
        <taxon>Philodinidae</taxon>
        <taxon>Rotaria</taxon>
    </lineage>
</organism>
<gene>
    <name evidence="1" type="ORF">SMN809_LOCUS56723</name>
</gene>
<reference evidence="1" key="1">
    <citation type="submission" date="2021-02" db="EMBL/GenBank/DDBJ databases">
        <authorList>
            <person name="Nowell W R."/>
        </authorList>
    </citation>
    <scope>NUCLEOTIDE SEQUENCE</scope>
</reference>
<name>A0A8S3DH12_9BILA</name>
<proteinExistence type="predicted"/>
<evidence type="ECO:0000313" key="2">
    <source>
        <dbReference type="Proteomes" id="UP000676336"/>
    </source>
</evidence>
<feature type="non-terminal residue" evidence="1">
    <location>
        <position position="161"/>
    </location>
</feature>
<dbReference type="Proteomes" id="UP000676336">
    <property type="component" value="Unassembled WGS sequence"/>
</dbReference>
<evidence type="ECO:0000313" key="1">
    <source>
        <dbReference type="EMBL" id="CAF5000217.1"/>
    </source>
</evidence>
<dbReference type="EMBL" id="CAJOBI010204128">
    <property type="protein sequence ID" value="CAF5000217.1"/>
    <property type="molecule type" value="Genomic_DNA"/>
</dbReference>
<dbReference type="AlphaFoldDB" id="A0A8S3DH12"/>
<comment type="caution">
    <text evidence="1">The sequence shown here is derived from an EMBL/GenBank/DDBJ whole genome shotgun (WGS) entry which is preliminary data.</text>
</comment>
<feature type="non-terminal residue" evidence="1">
    <location>
        <position position="1"/>
    </location>
</feature>
<accession>A0A8S3DH12</accession>
<protein>
    <submittedName>
        <fullName evidence="1">Uncharacterized protein</fullName>
    </submittedName>
</protein>
<sequence length="161" mass="19299">IFDINFNGHPLISDIQQNSTDDLSFDYRRNPKLIFHRKLVWGKKSKLKDLIWKNKDYQPKQSEVKIFHQAVHWNSESKLKITHSLNWGTQQNLKYWSEINLPRLTEKRALFAQYYDSKWNDVIKENTETSMKIGRAIEKPKLRDYVEENFNGTLQNETRAE</sequence>